<comment type="caution">
    <text evidence="1">The sequence shown here is derived from an EMBL/GenBank/DDBJ whole genome shotgun (WGS) entry which is preliminary data.</text>
</comment>
<sequence length="98" mass="11168">MVETISMLQKKGMALHNQNNTLSKKQLKVNTTHIKQVKKRTFPTTSCRATKHYNMPSIHFNTFTRICDGGIDGSVESIPREGQPSIVLPPWMLQHINH</sequence>
<dbReference type="Proteomes" id="UP000235145">
    <property type="component" value="Unassembled WGS sequence"/>
</dbReference>
<proteinExistence type="predicted"/>
<dbReference type="EMBL" id="NBSK02000001">
    <property type="protein sequence ID" value="KAJ0227505.1"/>
    <property type="molecule type" value="Genomic_DNA"/>
</dbReference>
<organism evidence="1 2">
    <name type="scientific">Lactuca sativa</name>
    <name type="common">Garden lettuce</name>
    <dbReference type="NCBI Taxonomy" id="4236"/>
    <lineage>
        <taxon>Eukaryota</taxon>
        <taxon>Viridiplantae</taxon>
        <taxon>Streptophyta</taxon>
        <taxon>Embryophyta</taxon>
        <taxon>Tracheophyta</taxon>
        <taxon>Spermatophyta</taxon>
        <taxon>Magnoliopsida</taxon>
        <taxon>eudicotyledons</taxon>
        <taxon>Gunneridae</taxon>
        <taxon>Pentapetalae</taxon>
        <taxon>asterids</taxon>
        <taxon>campanulids</taxon>
        <taxon>Asterales</taxon>
        <taxon>Asteraceae</taxon>
        <taxon>Cichorioideae</taxon>
        <taxon>Cichorieae</taxon>
        <taxon>Lactucinae</taxon>
        <taxon>Lactuca</taxon>
    </lineage>
</organism>
<keyword evidence="2" id="KW-1185">Reference proteome</keyword>
<accession>A0A9R1WRH9</accession>
<evidence type="ECO:0000313" key="1">
    <source>
        <dbReference type="EMBL" id="KAJ0227505.1"/>
    </source>
</evidence>
<evidence type="ECO:0000313" key="2">
    <source>
        <dbReference type="Proteomes" id="UP000235145"/>
    </source>
</evidence>
<name>A0A9R1WRH9_LACSA</name>
<reference evidence="1 2" key="1">
    <citation type="journal article" date="2017" name="Nat. Commun.">
        <title>Genome assembly with in vitro proximity ligation data and whole-genome triplication in lettuce.</title>
        <authorList>
            <person name="Reyes-Chin-Wo S."/>
            <person name="Wang Z."/>
            <person name="Yang X."/>
            <person name="Kozik A."/>
            <person name="Arikit S."/>
            <person name="Song C."/>
            <person name="Xia L."/>
            <person name="Froenicke L."/>
            <person name="Lavelle D.O."/>
            <person name="Truco M.J."/>
            <person name="Xia R."/>
            <person name="Zhu S."/>
            <person name="Xu C."/>
            <person name="Xu H."/>
            <person name="Xu X."/>
            <person name="Cox K."/>
            <person name="Korf I."/>
            <person name="Meyers B.C."/>
            <person name="Michelmore R.W."/>
        </authorList>
    </citation>
    <scope>NUCLEOTIDE SEQUENCE [LARGE SCALE GENOMIC DNA]</scope>
    <source>
        <strain evidence="2">cv. Salinas</strain>
        <tissue evidence="1">Seedlings</tissue>
    </source>
</reference>
<dbReference type="AlphaFoldDB" id="A0A9R1WRH9"/>
<protein>
    <submittedName>
        <fullName evidence="1">Uncharacterized protein</fullName>
    </submittedName>
</protein>
<gene>
    <name evidence="1" type="ORF">LSAT_V11C100003120</name>
</gene>